<keyword evidence="2 3" id="KW-0274">FAD</keyword>
<protein>
    <submittedName>
        <fullName evidence="6">Deoxyribodipyrimidine photolyase-like protein</fullName>
    </submittedName>
</protein>
<dbReference type="Proteomes" id="UP000001693">
    <property type="component" value="Chromosome"/>
</dbReference>
<dbReference type="OrthoDB" id="9772484at2"/>
<dbReference type="PANTHER" id="PTHR11455:SF18">
    <property type="entry name" value="SI:CH1073-390K14.1"/>
    <property type="match status" value="1"/>
</dbReference>
<evidence type="ECO:0000256" key="1">
    <source>
        <dbReference type="ARBA" id="ARBA00022630"/>
    </source>
</evidence>
<dbReference type="eggNOG" id="COG0415">
    <property type="taxonomic scope" value="Bacteria"/>
</dbReference>
<keyword evidence="4" id="KW-0157">Chromophore</keyword>
<dbReference type="GO" id="GO:0003904">
    <property type="term" value="F:deoxyribodipyrimidine photo-lyase activity"/>
    <property type="evidence" value="ECO:0007669"/>
    <property type="project" value="TreeGrafter"/>
</dbReference>
<dbReference type="EMBL" id="CP001013">
    <property type="protein sequence ID" value="ACB33518.1"/>
    <property type="molecule type" value="Genomic_DNA"/>
</dbReference>
<keyword evidence="1 3" id="KW-0285">Flavoprotein</keyword>
<dbReference type="InterPro" id="IPR002081">
    <property type="entry name" value="Cryptochrome/DNA_photolyase_1"/>
</dbReference>
<gene>
    <name evidence="6" type="ordered locus">Lcho_1249</name>
</gene>
<dbReference type="STRING" id="395495.Lcho_1249"/>
<dbReference type="AlphaFoldDB" id="B1Y5D0"/>
<dbReference type="SUPFAM" id="SSF48173">
    <property type="entry name" value="Cryptochrome/photolyase FAD-binding domain"/>
    <property type="match status" value="1"/>
</dbReference>
<feature type="binding site" evidence="3">
    <location>
        <begin position="182"/>
        <end position="184"/>
    </location>
    <ligand>
        <name>FAD</name>
        <dbReference type="ChEBI" id="CHEBI:57692"/>
    </ligand>
</feature>
<dbReference type="Pfam" id="PF03441">
    <property type="entry name" value="FAD_binding_7"/>
    <property type="match status" value="1"/>
</dbReference>
<dbReference type="KEGG" id="lch:Lcho_1249"/>
<dbReference type="InterPro" id="IPR005101">
    <property type="entry name" value="Cryptochr/Photolyase_FAD-bd"/>
</dbReference>
<dbReference type="RefSeq" id="WP_012346280.1">
    <property type="nucleotide sequence ID" value="NC_010524.1"/>
</dbReference>
<dbReference type="PANTHER" id="PTHR11455">
    <property type="entry name" value="CRYPTOCHROME"/>
    <property type="match status" value="1"/>
</dbReference>
<name>B1Y5D0_LEPCP</name>
<dbReference type="GO" id="GO:0032922">
    <property type="term" value="P:circadian regulation of gene expression"/>
    <property type="evidence" value="ECO:0007669"/>
    <property type="project" value="TreeGrafter"/>
</dbReference>
<evidence type="ECO:0000256" key="3">
    <source>
        <dbReference type="PIRSR" id="PIRSR602081-1"/>
    </source>
</evidence>
<dbReference type="InterPro" id="IPR036134">
    <property type="entry name" value="Crypto/Photolyase_FAD-like_sf"/>
</dbReference>
<keyword evidence="6" id="KW-0456">Lyase</keyword>
<evidence type="ECO:0000256" key="4">
    <source>
        <dbReference type="RuleBase" id="RU004182"/>
    </source>
</evidence>
<organism evidence="6 7">
    <name type="scientific">Leptothrix cholodnii (strain ATCC 51168 / LMG 8142 / SP-6)</name>
    <name type="common">Leptothrix discophora (strain SP-6)</name>
    <dbReference type="NCBI Taxonomy" id="395495"/>
    <lineage>
        <taxon>Bacteria</taxon>
        <taxon>Pseudomonadati</taxon>
        <taxon>Pseudomonadota</taxon>
        <taxon>Betaproteobacteria</taxon>
        <taxon>Burkholderiales</taxon>
        <taxon>Sphaerotilaceae</taxon>
        <taxon>Leptothrix</taxon>
    </lineage>
</organism>
<dbReference type="GO" id="GO:0071949">
    <property type="term" value="F:FAD binding"/>
    <property type="evidence" value="ECO:0007669"/>
    <property type="project" value="TreeGrafter"/>
</dbReference>
<evidence type="ECO:0000256" key="2">
    <source>
        <dbReference type="ARBA" id="ARBA00022827"/>
    </source>
</evidence>
<accession>B1Y5D0</accession>
<evidence type="ECO:0000313" key="6">
    <source>
        <dbReference type="EMBL" id="ACB33518.1"/>
    </source>
</evidence>
<reference evidence="6 7" key="1">
    <citation type="submission" date="2008-03" db="EMBL/GenBank/DDBJ databases">
        <title>Complete sequence of Leptothrix cholodnii SP-6.</title>
        <authorList>
            <consortium name="US DOE Joint Genome Institute"/>
            <person name="Copeland A."/>
            <person name="Lucas S."/>
            <person name="Lapidus A."/>
            <person name="Glavina del Rio T."/>
            <person name="Dalin E."/>
            <person name="Tice H."/>
            <person name="Bruce D."/>
            <person name="Goodwin L."/>
            <person name="Pitluck S."/>
            <person name="Chertkov O."/>
            <person name="Brettin T."/>
            <person name="Detter J.C."/>
            <person name="Han C."/>
            <person name="Kuske C.R."/>
            <person name="Schmutz J."/>
            <person name="Larimer F."/>
            <person name="Land M."/>
            <person name="Hauser L."/>
            <person name="Kyrpides N."/>
            <person name="Lykidis A."/>
            <person name="Emerson D."/>
            <person name="Richardson P."/>
        </authorList>
    </citation>
    <scope>NUCLEOTIDE SEQUENCE [LARGE SCALE GENOMIC DNA]</scope>
    <source>
        <strain evidence="7">ATCC 51168 / LMG 8142 / SP-6</strain>
    </source>
</reference>
<comment type="cofactor">
    <cofactor evidence="3">
        <name>FAD</name>
        <dbReference type="ChEBI" id="CHEBI:57692"/>
    </cofactor>
    <text evidence="3">Binds 1 FAD per subunit.</text>
</comment>
<keyword evidence="7" id="KW-1185">Reference proteome</keyword>
<dbReference type="GO" id="GO:0005737">
    <property type="term" value="C:cytoplasm"/>
    <property type="evidence" value="ECO:0007669"/>
    <property type="project" value="TreeGrafter"/>
</dbReference>
<dbReference type="Gene3D" id="1.25.40.80">
    <property type="match status" value="1"/>
</dbReference>
<sequence length="420" mass="46436">MSDLLDHRLEDSPAPWADTLPPTRSAALARIARVRPAAYARTRNHLDGAVTGLSPYLTHGLITLPEVLAGVLQRERLEVRHKLVFELGWREFFRHAWGHAGDAILQSLHTGPRPDETCAPVLPADIRQARTGVPVIDEAVRTLYATGTLHNHARMWLASYVVHLRHVHWRAGADWLVAHLLDGDLASNHLSWQWVAGTGSHKPYLFNADNVACYAPAHWHSAGTVIDQSYEALDRIARSATPTAAPGPASRAPMAETAATPEPPLLAAPPAGLGLRVPDAACAERLRGREVWLVHPWALRAPPADLPDGAVRIGVYLREHHQAWPWPESRWRWVDTAMAAVTAQRWFVDAAGLANALAGAARVRSVDDPHLTRWLRPVAQLDAAPTLFPPVARRCESFSQWWTRATRGLHHAEELLCSRD</sequence>
<dbReference type="Gene3D" id="1.10.579.10">
    <property type="entry name" value="DNA Cyclobutane Dipyrimidine Photolyase, subunit A, domain 3"/>
    <property type="match status" value="1"/>
</dbReference>
<dbReference type="PRINTS" id="PR00147">
    <property type="entry name" value="DNAPHOTLYASE"/>
</dbReference>
<feature type="binding site" evidence="3">
    <location>
        <position position="39"/>
    </location>
    <ligand>
        <name>FAD</name>
        <dbReference type="ChEBI" id="CHEBI:57692"/>
    </ligand>
</feature>
<proteinExistence type="inferred from homology"/>
<feature type="binding site" evidence="3">
    <location>
        <begin position="86"/>
        <end position="93"/>
    </location>
    <ligand>
        <name>FAD</name>
        <dbReference type="ChEBI" id="CHEBI:57692"/>
    </ligand>
</feature>
<dbReference type="GO" id="GO:0043153">
    <property type="term" value="P:entrainment of circadian clock by photoperiod"/>
    <property type="evidence" value="ECO:0007669"/>
    <property type="project" value="TreeGrafter"/>
</dbReference>
<comment type="similarity">
    <text evidence="4">Belongs to the DNA photolyase family.</text>
</comment>
<feature type="domain" description="Cryptochrome/DNA photolyase FAD-binding" evidence="5">
    <location>
        <begin position="85"/>
        <end position="208"/>
    </location>
</feature>
<evidence type="ECO:0000259" key="5">
    <source>
        <dbReference type="Pfam" id="PF03441"/>
    </source>
</evidence>
<dbReference type="GO" id="GO:0003677">
    <property type="term" value="F:DNA binding"/>
    <property type="evidence" value="ECO:0007669"/>
    <property type="project" value="TreeGrafter"/>
</dbReference>
<evidence type="ECO:0000313" key="7">
    <source>
        <dbReference type="Proteomes" id="UP000001693"/>
    </source>
</evidence>
<dbReference type="HOGENOM" id="CLU_050658_0_0_4"/>